<organism evidence="1 2">
    <name type="scientific">Haemaphysalis longicornis</name>
    <name type="common">Bush tick</name>
    <dbReference type="NCBI Taxonomy" id="44386"/>
    <lineage>
        <taxon>Eukaryota</taxon>
        <taxon>Metazoa</taxon>
        <taxon>Ecdysozoa</taxon>
        <taxon>Arthropoda</taxon>
        <taxon>Chelicerata</taxon>
        <taxon>Arachnida</taxon>
        <taxon>Acari</taxon>
        <taxon>Parasitiformes</taxon>
        <taxon>Ixodida</taxon>
        <taxon>Ixodoidea</taxon>
        <taxon>Ixodidae</taxon>
        <taxon>Haemaphysalinae</taxon>
        <taxon>Haemaphysalis</taxon>
    </lineage>
</organism>
<reference evidence="1 2" key="1">
    <citation type="journal article" date="2020" name="Cell">
        <title>Large-Scale Comparative Analyses of Tick Genomes Elucidate Their Genetic Diversity and Vector Capacities.</title>
        <authorList>
            <consortium name="Tick Genome and Microbiome Consortium (TIGMIC)"/>
            <person name="Jia N."/>
            <person name="Wang J."/>
            <person name="Shi W."/>
            <person name="Du L."/>
            <person name="Sun Y."/>
            <person name="Zhan W."/>
            <person name="Jiang J.F."/>
            <person name="Wang Q."/>
            <person name="Zhang B."/>
            <person name="Ji P."/>
            <person name="Bell-Sakyi L."/>
            <person name="Cui X.M."/>
            <person name="Yuan T.T."/>
            <person name="Jiang B.G."/>
            <person name="Yang W.F."/>
            <person name="Lam T.T."/>
            <person name="Chang Q.C."/>
            <person name="Ding S.J."/>
            <person name="Wang X.J."/>
            <person name="Zhu J.G."/>
            <person name="Ruan X.D."/>
            <person name="Zhao L."/>
            <person name="Wei J.T."/>
            <person name="Ye R.Z."/>
            <person name="Que T.C."/>
            <person name="Du C.H."/>
            <person name="Zhou Y.H."/>
            <person name="Cheng J.X."/>
            <person name="Dai P.F."/>
            <person name="Guo W.B."/>
            <person name="Han X.H."/>
            <person name="Huang E.J."/>
            <person name="Li L.F."/>
            <person name="Wei W."/>
            <person name="Gao Y.C."/>
            <person name="Liu J.Z."/>
            <person name="Shao H.Z."/>
            <person name="Wang X."/>
            <person name="Wang C.C."/>
            <person name="Yang T.C."/>
            <person name="Huo Q.B."/>
            <person name="Li W."/>
            <person name="Chen H.Y."/>
            <person name="Chen S.E."/>
            <person name="Zhou L.G."/>
            <person name="Ni X.B."/>
            <person name="Tian J.H."/>
            <person name="Sheng Y."/>
            <person name="Liu T."/>
            <person name="Pan Y.S."/>
            <person name="Xia L.Y."/>
            <person name="Li J."/>
            <person name="Zhao F."/>
            <person name="Cao W.C."/>
        </authorList>
    </citation>
    <scope>NUCLEOTIDE SEQUENCE [LARGE SCALE GENOMIC DNA]</scope>
    <source>
        <strain evidence="1">HaeL-2018</strain>
    </source>
</reference>
<protein>
    <submittedName>
        <fullName evidence="1">Uncharacterized protein</fullName>
    </submittedName>
</protein>
<dbReference type="OrthoDB" id="6141723at2759"/>
<evidence type="ECO:0000313" key="1">
    <source>
        <dbReference type="EMBL" id="KAH9379425.1"/>
    </source>
</evidence>
<evidence type="ECO:0000313" key="2">
    <source>
        <dbReference type="Proteomes" id="UP000821853"/>
    </source>
</evidence>
<proteinExistence type="predicted"/>
<dbReference type="Proteomes" id="UP000821853">
    <property type="component" value="Chromosome 8"/>
</dbReference>
<comment type="caution">
    <text evidence="1">The sequence shown here is derived from an EMBL/GenBank/DDBJ whole genome shotgun (WGS) entry which is preliminary data.</text>
</comment>
<name>A0A9J6GX08_HAELO</name>
<keyword evidence="2" id="KW-1185">Reference proteome</keyword>
<dbReference type="VEuPathDB" id="VectorBase:HLOH_064048"/>
<gene>
    <name evidence="1" type="ORF">HPB48_021114</name>
</gene>
<dbReference type="AlphaFoldDB" id="A0A9J6GX08"/>
<dbReference type="EMBL" id="JABSTR010000010">
    <property type="protein sequence ID" value="KAH9379425.1"/>
    <property type="molecule type" value="Genomic_DNA"/>
</dbReference>
<sequence>MAIEVHLKRRLLFQPTYRCDLVKKANMKAWLPLVQPHTLALAALNIRSLRKHFVDVTHDPVLGKMQLLCFTET</sequence>
<accession>A0A9J6GX08</accession>